<sequence>MHLSTDDSYDNISATPHELDKLKEALSEIQLLKKEVQEECNERRNAERELHSALQKTKELEKSCRNELRQQKVFQEMLEKQRHEIDVMRREQEEAYAALYNANEQKVTLEQGISEIQLYVKDNEDKLATNKHQLEVIQADYDRLQHERDAAIREVAELQERTGREFCHHLKH</sequence>
<evidence type="ECO:0000313" key="2">
    <source>
        <dbReference type="EMBL" id="PVH35706.1"/>
    </source>
</evidence>
<evidence type="ECO:0000256" key="1">
    <source>
        <dbReference type="SAM" id="Coils"/>
    </source>
</evidence>
<dbReference type="AlphaFoldDB" id="A0A2T8IDH7"/>
<gene>
    <name evidence="2" type="ORF">PAHAL_7G250900</name>
</gene>
<organism evidence="2">
    <name type="scientific">Panicum hallii</name>
    <dbReference type="NCBI Taxonomy" id="206008"/>
    <lineage>
        <taxon>Eukaryota</taxon>
        <taxon>Viridiplantae</taxon>
        <taxon>Streptophyta</taxon>
        <taxon>Embryophyta</taxon>
        <taxon>Tracheophyta</taxon>
        <taxon>Spermatophyta</taxon>
        <taxon>Magnoliopsida</taxon>
        <taxon>Liliopsida</taxon>
        <taxon>Poales</taxon>
        <taxon>Poaceae</taxon>
        <taxon>PACMAD clade</taxon>
        <taxon>Panicoideae</taxon>
        <taxon>Panicodae</taxon>
        <taxon>Paniceae</taxon>
        <taxon>Panicinae</taxon>
        <taxon>Panicum</taxon>
        <taxon>Panicum sect. Panicum</taxon>
    </lineage>
</organism>
<feature type="coiled-coil region" evidence="1">
    <location>
        <begin position="127"/>
        <end position="161"/>
    </location>
</feature>
<reference evidence="2" key="1">
    <citation type="submission" date="2018-04" db="EMBL/GenBank/DDBJ databases">
        <title>WGS assembly of Panicum hallii.</title>
        <authorList>
            <person name="Lovell J."/>
            <person name="Jenkins J."/>
            <person name="Lowry D."/>
            <person name="Mamidi S."/>
            <person name="Sreedasyam A."/>
            <person name="Weng X."/>
            <person name="Barry K."/>
            <person name="Bonette J."/>
            <person name="Campitelli B."/>
            <person name="Daum C."/>
            <person name="Gordon S."/>
            <person name="Gould B."/>
            <person name="Lipzen A."/>
            <person name="Macqueen A."/>
            <person name="Palacio-Mejia J."/>
            <person name="Plott C."/>
            <person name="Shakirov E."/>
            <person name="Shu S."/>
            <person name="Yoshinaga Y."/>
            <person name="Zane M."/>
            <person name="Rokhsar D."/>
            <person name="Grimwood J."/>
            <person name="Schmutz J."/>
            <person name="Juenger T."/>
        </authorList>
    </citation>
    <scope>NUCLEOTIDE SEQUENCE [LARGE SCALE GENOMIC DNA]</scope>
    <source>
        <strain evidence="2">FIL2</strain>
    </source>
</reference>
<feature type="coiled-coil region" evidence="1">
    <location>
        <begin position="19"/>
        <end position="98"/>
    </location>
</feature>
<accession>A0A2T8IDH7</accession>
<dbReference type="SUPFAM" id="SSF57997">
    <property type="entry name" value="Tropomyosin"/>
    <property type="match status" value="1"/>
</dbReference>
<keyword evidence="1" id="KW-0175">Coiled coil</keyword>
<name>A0A2T8IDH7_9POAL</name>
<protein>
    <submittedName>
        <fullName evidence="2">Uncharacterized protein</fullName>
    </submittedName>
</protein>
<dbReference type="Gramene" id="PVH35706">
    <property type="protein sequence ID" value="PVH35706"/>
    <property type="gene ID" value="PAHAL_7G250900"/>
</dbReference>
<dbReference type="EMBL" id="CM008052">
    <property type="protein sequence ID" value="PVH35706.1"/>
    <property type="molecule type" value="Genomic_DNA"/>
</dbReference>
<dbReference type="Proteomes" id="UP000243499">
    <property type="component" value="Chromosome 7"/>
</dbReference>
<proteinExistence type="predicted"/>